<reference evidence="1" key="1">
    <citation type="submission" date="2021-03" db="EMBL/GenBank/DDBJ databases">
        <title>Draft genome sequence of rust myrtle Austropuccinia psidii MF-1, a brazilian biotype.</title>
        <authorList>
            <person name="Quecine M.C."/>
            <person name="Pachon D.M.R."/>
            <person name="Bonatelli M.L."/>
            <person name="Correr F.H."/>
            <person name="Franceschini L.M."/>
            <person name="Leite T.F."/>
            <person name="Margarido G.R.A."/>
            <person name="Almeida C.A."/>
            <person name="Ferrarezi J.A."/>
            <person name="Labate C.A."/>
        </authorList>
    </citation>
    <scope>NUCLEOTIDE SEQUENCE</scope>
    <source>
        <strain evidence="1">MF-1</strain>
    </source>
</reference>
<evidence type="ECO:0000313" key="1">
    <source>
        <dbReference type="EMBL" id="MBW0460311.1"/>
    </source>
</evidence>
<dbReference type="EMBL" id="AVOT02000002">
    <property type="protein sequence ID" value="MBW0460311.1"/>
    <property type="molecule type" value="Genomic_DNA"/>
</dbReference>
<sequence length="94" mass="10645">MTSYPTNLLANSPIQIRHVPLYPWQLSHHYRWDKILNWLKSAIAPKTLPNIPPSASGLECPQILFDQIFPADYCQLTQTTFSKPPGLTSTAQKP</sequence>
<dbReference type="Proteomes" id="UP000765509">
    <property type="component" value="Unassembled WGS sequence"/>
</dbReference>
<comment type="caution">
    <text evidence="1">The sequence shown here is derived from an EMBL/GenBank/DDBJ whole genome shotgun (WGS) entry which is preliminary data.</text>
</comment>
<gene>
    <name evidence="1" type="ORF">O181_000026</name>
</gene>
<keyword evidence="2" id="KW-1185">Reference proteome</keyword>
<accession>A0A9Q3B848</accession>
<protein>
    <submittedName>
        <fullName evidence="1">Uncharacterized protein</fullName>
    </submittedName>
</protein>
<dbReference type="AlphaFoldDB" id="A0A9Q3B848"/>
<organism evidence="1 2">
    <name type="scientific">Austropuccinia psidii MF-1</name>
    <dbReference type="NCBI Taxonomy" id="1389203"/>
    <lineage>
        <taxon>Eukaryota</taxon>
        <taxon>Fungi</taxon>
        <taxon>Dikarya</taxon>
        <taxon>Basidiomycota</taxon>
        <taxon>Pucciniomycotina</taxon>
        <taxon>Pucciniomycetes</taxon>
        <taxon>Pucciniales</taxon>
        <taxon>Sphaerophragmiaceae</taxon>
        <taxon>Austropuccinia</taxon>
    </lineage>
</organism>
<proteinExistence type="predicted"/>
<name>A0A9Q3B848_9BASI</name>
<evidence type="ECO:0000313" key="2">
    <source>
        <dbReference type="Proteomes" id="UP000765509"/>
    </source>
</evidence>